<name>A0A162TGB4_PHYB8</name>
<dbReference type="RefSeq" id="XP_018284953.1">
    <property type="nucleotide sequence ID" value="XM_018437295.1"/>
</dbReference>
<sequence>MIFMTTHTGISSTEYWFLLSKYLRITSSFLITRLLVHSTEYTLPISVFFMPCVDFFFKDTRSSRTKMSYWRKIGNDIVLRLEALIAVHKYNMNMYPRLRANSQIPQKYIYFYYVDFFGVNGALSIRKQHQETYQEVYMAITELRSLKTADLLSFISGRKQR</sequence>
<keyword evidence="2" id="KW-1185">Reference proteome</keyword>
<evidence type="ECO:0000313" key="2">
    <source>
        <dbReference type="Proteomes" id="UP000077315"/>
    </source>
</evidence>
<proteinExistence type="predicted"/>
<protein>
    <submittedName>
        <fullName evidence="1">Uncharacterized protein</fullName>
    </submittedName>
</protein>
<dbReference type="AlphaFoldDB" id="A0A162TGB4"/>
<dbReference type="Proteomes" id="UP000077315">
    <property type="component" value="Unassembled WGS sequence"/>
</dbReference>
<evidence type="ECO:0000313" key="1">
    <source>
        <dbReference type="EMBL" id="OAD66913.1"/>
    </source>
</evidence>
<reference evidence="2" key="1">
    <citation type="submission" date="2015-06" db="EMBL/GenBank/DDBJ databases">
        <title>Expansion of signal transduction pathways in fungi by whole-genome duplication.</title>
        <authorList>
            <consortium name="DOE Joint Genome Institute"/>
            <person name="Corrochano L.M."/>
            <person name="Kuo A."/>
            <person name="Marcet-Houben M."/>
            <person name="Polaino S."/>
            <person name="Salamov A."/>
            <person name="Villalobos J.M."/>
            <person name="Alvarez M.I."/>
            <person name="Avalos J."/>
            <person name="Benito E.P."/>
            <person name="Benoit I."/>
            <person name="Burger G."/>
            <person name="Camino L.P."/>
            <person name="Canovas D."/>
            <person name="Cerda-Olmedo E."/>
            <person name="Cheng J.-F."/>
            <person name="Dominguez A."/>
            <person name="Elias M."/>
            <person name="Eslava A.P."/>
            <person name="Glaser F."/>
            <person name="Grimwood J."/>
            <person name="Gutierrez G."/>
            <person name="Heitman J."/>
            <person name="Henrissat B."/>
            <person name="Iturriaga E.A."/>
            <person name="Lang B.F."/>
            <person name="Lavin J.L."/>
            <person name="Lee S."/>
            <person name="Li W."/>
            <person name="Lindquist E."/>
            <person name="Lopez-Garcia S."/>
            <person name="Luque E.M."/>
            <person name="Marcos A.T."/>
            <person name="Martin J."/>
            <person name="McCluskey K."/>
            <person name="Medina H.R."/>
            <person name="Miralles-Duran A."/>
            <person name="Miyazaki A."/>
            <person name="Munoz-Torres E."/>
            <person name="Oguiza J.A."/>
            <person name="Ohm R."/>
            <person name="Olmedo M."/>
            <person name="Orejas M."/>
            <person name="Ortiz-Castellanos L."/>
            <person name="Pisabarro A.G."/>
            <person name="Rodriguez-Romero J."/>
            <person name="Ruiz-Herrera J."/>
            <person name="Ruiz-Vazquez R."/>
            <person name="Sanz C."/>
            <person name="Schackwitz W."/>
            <person name="Schmutz J."/>
            <person name="Shahriari M."/>
            <person name="Shelest E."/>
            <person name="Silva-Franco F."/>
            <person name="Soanes D."/>
            <person name="Syed K."/>
            <person name="Tagua V.G."/>
            <person name="Talbot N.J."/>
            <person name="Thon M."/>
            <person name="De vries R.P."/>
            <person name="Wiebenga A."/>
            <person name="Yadav J.S."/>
            <person name="Braun E.L."/>
            <person name="Baker S."/>
            <person name="Garre V."/>
            <person name="Horwitz B."/>
            <person name="Torres-Martinez S."/>
            <person name="Idnurm A."/>
            <person name="Herrera-Estrella A."/>
            <person name="Gabaldon T."/>
            <person name="Grigoriev I.V."/>
        </authorList>
    </citation>
    <scope>NUCLEOTIDE SEQUENCE [LARGE SCALE GENOMIC DNA]</scope>
    <source>
        <strain evidence="2">NRRL 1555(-)</strain>
    </source>
</reference>
<accession>A0A162TGB4</accession>
<organism evidence="1 2">
    <name type="scientific">Phycomyces blakesleeanus (strain ATCC 8743b / DSM 1359 / FGSC 10004 / NBRC 33097 / NRRL 1555)</name>
    <dbReference type="NCBI Taxonomy" id="763407"/>
    <lineage>
        <taxon>Eukaryota</taxon>
        <taxon>Fungi</taxon>
        <taxon>Fungi incertae sedis</taxon>
        <taxon>Mucoromycota</taxon>
        <taxon>Mucoromycotina</taxon>
        <taxon>Mucoromycetes</taxon>
        <taxon>Mucorales</taxon>
        <taxon>Phycomycetaceae</taxon>
        <taxon>Phycomyces</taxon>
    </lineage>
</organism>
<dbReference type="InParanoid" id="A0A162TGB4"/>
<dbReference type="EMBL" id="KV441026">
    <property type="protein sequence ID" value="OAD66913.1"/>
    <property type="molecule type" value="Genomic_DNA"/>
</dbReference>
<gene>
    <name evidence="1" type="ORF">PHYBLDRAFT_174626</name>
</gene>
<dbReference type="GeneID" id="28998201"/>
<dbReference type="VEuPathDB" id="FungiDB:PHYBLDRAFT_174626"/>